<name>A0AAV7TAH1_PLEWA</name>
<keyword evidence="3" id="KW-1185">Reference proteome</keyword>
<evidence type="ECO:0000313" key="2">
    <source>
        <dbReference type="EMBL" id="KAJ1173301.1"/>
    </source>
</evidence>
<organism evidence="2 3">
    <name type="scientific">Pleurodeles waltl</name>
    <name type="common">Iberian ribbed newt</name>
    <dbReference type="NCBI Taxonomy" id="8319"/>
    <lineage>
        <taxon>Eukaryota</taxon>
        <taxon>Metazoa</taxon>
        <taxon>Chordata</taxon>
        <taxon>Craniata</taxon>
        <taxon>Vertebrata</taxon>
        <taxon>Euteleostomi</taxon>
        <taxon>Amphibia</taxon>
        <taxon>Batrachia</taxon>
        <taxon>Caudata</taxon>
        <taxon>Salamandroidea</taxon>
        <taxon>Salamandridae</taxon>
        <taxon>Pleurodelinae</taxon>
        <taxon>Pleurodeles</taxon>
    </lineage>
</organism>
<sequence>MWLYQPHTRGSECDGSTVTGSILQYPWGTAASGFPDPDAVLSGTNQNRRPGDEGVCNPLLSVARGGTGETRATRETGATGKTEEMTAAREMAAAPEATTVTTPGAVIRGETLRDVERTVQTPACPADTELRPTTADFPPLQQPKGQGAENPENLPLSGEIVALPDPICKRETEEDDQRVNPRGREAKHKKL</sequence>
<dbReference type="AlphaFoldDB" id="A0AAV7TAH1"/>
<dbReference type="Proteomes" id="UP001066276">
    <property type="component" value="Chromosome 4_1"/>
</dbReference>
<dbReference type="EMBL" id="JANPWB010000007">
    <property type="protein sequence ID" value="KAJ1173301.1"/>
    <property type="molecule type" value="Genomic_DNA"/>
</dbReference>
<reference evidence="2" key="1">
    <citation type="journal article" date="2022" name="bioRxiv">
        <title>Sequencing and chromosome-scale assembly of the giantPleurodeles waltlgenome.</title>
        <authorList>
            <person name="Brown T."/>
            <person name="Elewa A."/>
            <person name="Iarovenko S."/>
            <person name="Subramanian E."/>
            <person name="Araus A.J."/>
            <person name="Petzold A."/>
            <person name="Susuki M."/>
            <person name="Suzuki K.-i.T."/>
            <person name="Hayashi T."/>
            <person name="Toyoda A."/>
            <person name="Oliveira C."/>
            <person name="Osipova E."/>
            <person name="Leigh N.D."/>
            <person name="Simon A."/>
            <person name="Yun M.H."/>
        </authorList>
    </citation>
    <scope>NUCLEOTIDE SEQUENCE</scope>
    <source>
        <strain evidence="2">20211129_DDA</strain>
        <tissue evidence="2">Liver</tissue>
    </source>
</reference>
<proteinExistence type="predicted"/>
<accession>A0AAV7TAH1</accession>
<feature type="compositionally biased region" description="Low complexity" evidence="1">
    <location>
        <begin position="88"/>
        <end position="106"/>
    </location>
</feature>
<evidence type="ECO:0000313" key="3">
    <source>
        <dbReference type="Proteomes" id="UP001066276"/>
    </source>
</evidence>
<protein>
    <submittedName>
        <fullName evidence="2">Uncharacterized protein</fullName>
    </submittedName>
</protein>
<evidence type="ECO:0000256" key="1">
    <source>
        <dbReference type="SAM" id="MobiDB-lite"/>
    </source>
</evidence>
<comment type="caution">
    <text evidence="2">The sequence shown here is derived from an EMBL/GenBank/DDBJ whole genome shotgun (WGS) entry which is preliminary data.</text>
</comment>
<feature type="compositionally biased region" description="Basic and acidic residues" evidence="1">
    <location>
        <begin position="167"/>
        <end position="184"/>
    </location>
</feature>
<gene>
    <name evidence="2" type="ORF">NDU88_005137</name>
</gene>
<feature type="region of interest" description="Disordered" evidence="1">
    <location>
        <begin position="60"/>
        <end position="191"/>
    </location>
</feature>